<dbReference type="InterPro" id="IPR036291">
    <property type="entry name" value="NAD(P)-bd_dom_sf"/>
</dbReference>
<dbReference type="Gene3D" id="3.40.50.720">
    <property type="entry name" value="NAD(P)-binding Rossmann-like Domain"/>
    <property type="match status" value="1"/>
</dbReference>
<evidence type="ECO:0000259" key="6">
    <source>
        <dbReference type="Pfam" id="PF02558"/>
    </source>
</evidence>
<evidence type="ECO:0000313" key="8">
    <source>
        <dbReference type="EMBL" id="CAJ1949414.1"/>
    </source>
</evidence>
<comment type="caution">
    <text evidence="8">The sequence shown here is derived from an EMBL/GenBank/DDBJ whole genome shotgun (WGS) entry which is preliminary data.</text>
</comment>
<sequence length="346" mass="38661">MTGAPVFLEPFHILGSGSLGLLCATALRSAFPSYPLAALFREGHRQHIPSDDNEITVCLRQFKQRPRMAHVPVQFTDELDRKKIRNLILSTKAFQAVEATESILPRLDKDQLRIVVLCNAGLDVRERLLDSLSKNGIQNPHLIMGTTTNGVYQEPPDEDMFHLVQTGMGRTFLGSTPCPSTGDADIVPTIAQLWDRAGLNAQPIEEDQMEVLLWQKLAANCVCNPLTALYDCTNGSMQQEVSNFGSLREQVVNEVFQVGQAVDPSMEQNLKSPQVLDDFVEITIQDNLENTSSMHRHVQNQLKTEIENLNGYVVRKGRELGIDCPANEELYHRISELPIMNDIDGK</sequence>
<dbReference type="EMBL" id="CAKOGP040001758">
    <property type="protein sequence ID" value="CAJ1949414.1"/>
    <property type="molecule type" value="Genomic_DNA"/>
</dbReference>
<name>A0AAD2FQA3_9STRA</name>
<dbReference type="SUPFAM" id="SSF51735">
    <property type="entry name" value="NAD(P)-binding Rossmann-fold domains"/>
    <property type="match status" value="1"/>
</dbReference>
<reference evidence="8" key="1">
    <citation type="submission" date="2023-08" db="EMBL/GenBank/DDBJ databases">
        <authorList>
            <person name="Audoor S."/>
            <person name="Bilcke G."/>
        </authorList>
    </citation>
    <scope>NUCLEOTIDE SEQUENCE</scope>
</reference>
<dbReference type="InterPro" id="IPR050838">
    <property type="entry name" value="Ketopantoate_reductase"/>
</dbReference>
<dbReference type="InterPro" id="IPR003710">
    <property type="entry name" value="ApbA"/>
</dbReference>
<dbReference type="GO" id="GO:0050661">
    <property type="term" value="F:NADP binding"/>
    <property type="evidence" value="ECO:0007669"/>
    <property type="project" value="TreeGrafter"/>
</dbReference>
<dbReference type="GO" id="GO:0005737">
    <property type="term" value="C:cytoplasm"/>
    <property type="evidence" value="ECO:0007669"/>
    <property type="project" value="TreeGrafter"/>
</dbReference>
<feature type="domain" description="Ketopantoate reductase N-terminal" evidence="6">
    <location>
        <begin position="11"/>
        <end position="175"/>
    </location>
</feature>
<gene>
    <name evidence="8" type="ORF">CYCCA115_LOCUS12082</name>
</gene>
<dbReference type="InterPro" id="IPR013328">
    <property type="entry name" value="6PGD_dom2"/>
</dbReference>
<dbReference type="PANTHER" id="PTHR43765:SF2">
    <property type="entry name" value="2-DEHYDROPANTOATE 2-REDUCTASE"/>
    <property type="match status" value="1"/>
</dbReference>
<evidence type="ECO:0000256" key="4">
    <source>
        <dbReference type="ARBA" id="ARBA00023002"/>
    </source>
</evidence>
<evidence type="ECO:0000256" key="3">
    <source>
        <dbReference type="ARBA" id="ARBA00022857"/>
    </source>
</evidence>
<evidence type="ECO:0000256" key="2">
    <source>
        <dbReference type="ARBA" id="ARBA00013014"/>
    </source>
</evidence>
<evidence type="ECO:0000259" key="7">
    <source>
        <dbReference type="Pfam" id="PF08546"/>
    </source>
</evidence>
<keyword evidence="4" id="KW-0560">Oxidoreductase</keyword>
<evidence type="ECO:0000256" key="5">
    <source>
        <dbReference type="ARBA" id="ARBA00032024"/>
    </source>
</evidence>
<dbReference type="Pfam" id="PF08546">
    <property type="entry name" value="ApbA_C"/>
    <property type="match status" value="1"/>
</dbReference>
<accession>A0AAD2FQA3</accession>
<dbReference type="GO" id="GO:0015940">
    <property type="term" value="P:pantothenate biosynthetic process"/>
    <property type="evidence" value="ECO:0007669"/>
    <property type="project" value="InterPro"/>
</dbReference>
<dbReference type="SUPFAM" id="SSF48179">
    <property type="entry name" value="6-phosphogluconate dehydrogenase C-terminal domain-like"/>
    <property type="match status" value="1"/>
</dbReference>
<dbReference type="InterPro" id="IPR013332">
    <property type="entry name" value="KPR_N"/>
</dbReference>
<proteinExistence type="inferred from homology"/>
<protein>
    <recommendedName>
        <fullName evidence="2">2-dehydropantoate 2-reductase</fullName>
        <ecNumber evidence="2">1.1.1.169</ecNumber>
    </recommendedName>
    <alternativeName>
        <fullName evidence="5">Ketopantoate reductase</fullName>
    </alternativeName>
</protein>
<organism evidence="8 9">
    <name type="scientific">Cylindrotheca closterium</name>
    <dbReference type="NCBI Taxonomy" id="2856"/>
    <lineage>
        <taxon>Eukaryota</taxon>
        <taxon>Sar</taxon>
        <taxon>Stramenopiles</taxon>
        <taxon>Ochrophyta</taxon>
        <taxon>Bacillariophyta</taxon>
        <taxon>Bacillariophyceae</taxon>
        <taxon>Bacillariophycidae</taxon>
        <taxon>Bacillariales</taxon>
        <taxon>Bacillariaceae</taxon>
        <taxon>Cylindrotheca</taxon>
    </lineage>
</organism>
<evidence type="ECO:0000256" key="1">
    <source>
        <dbReference type="ARBA" id="ARBA00007870"/>
    </source>
</evidence>
<dbReference type="Gene3D" id="1.10.1040.10">
    <property type="entry name" value="N-(1-d-carboxylethyl)-l-norvaline Dehydrogenase, domain 2"/>
    <property type="match status" value="1"/>
</dbReference>
<dbReference type="EC" id="1.1.1.169" evidence="2"/>
<dbReference type="Pfam" id="PF02558">
    <property type="entry name" value="ApbA"/>
    <property type="match status" value="1"/>
</dbReference>
<dbReference type="AlphaFoldDB" id="A0AAD2FQA3"/>
<keyword evidence="9" id="KW-1185">Reference proteome</keyword>
<dbReference type="NCBIfam" id="TIGR00745">
    <property type="entry name" value="apbA_panE"/>
    <property type="match status" value="1"/>
</dbReference>
<dbReference type="PANTHER" id="PTHR43765">
    <property type="entry name" value="2-DEHYDROPANTOATE 2-REDUCTASE-RELATED"/>
    <property type="match status" value="1"/>
</dbReference>
<dbReference type="InterPro" id="IPR013752">
    <property type="entry name" value="KPA_reductase"/>
</dbReference>
<keyword evidence="3" id="KW-0521">NADP</keyword>
<dbReference type="Proteomes" id="UP001295423">
    <property type="component" value="Unassembled WGS sequence"/>
</dbReference>
<feature type="domain" description="Ketopantoate reductase C-terminal" evidence="7">
    <location>
        <begin position="212"/>
        <end position="335"/>
    </location>
</feature>
<dbReference type="GO" id="GO:0008677">
    <property type="term" value="F:2-dehydropantoate 2-reductase activity"/>
    <property type="evidence" value="ECO:0007669"/>
    <property type="project" value="UniProtKB-EC"/>
</dbReference>
<dbReference type="InterPro" id="IPR008927">
    <property type="entry name" value="6-PGluconate_DH-like_C_sf"/>
</dbReference>
<evidence type="ECO:0000313" key="9">
    <source>
        <dbReference type="Proteomes" id="UP001295423"/>
    </source>
</evidence>
<comment type="similarity">
    <text evidence="1">Belongs to the ketopantoate reductase family.</text>
</comment>